<dbReference type="RefSeq" id="WP_022776570.1">
    <property type="nucleotide sequence ID" value="NC_022576.1"/>
</dbReference>
<name>U5NEP7_9BURK</name>
<dbReference type="OrthoDB" id="8607264at2"/>
<dbReference type="STRING" id="946483.Cenrod_2581"/>
<keyword evidence="2" id="KW-1185">Reference proteome</keyword>
<evidence type="ECO:0000313" key="2">
    <source>
        <dbReference type="Proteomes" id="UP000017184"/>
    </source>
</evidence>
<gene>
    <name evidence="1" type="ORF">Cenrod_2581</name>
</gene>
<dbReference type="KEGG" id="cbx:Cenrod_2581"/>
<dbReference type="eggNOG" id="COG4737">
    <property type="taxonomic scope" value="Bacteria"/>
</dbReference>
<evidence type="ECO:0008006" key="3">
    <source>
        <dbReference type="Google" id="ProtNLM"/>
    </source>
</evidence>
<dbReference type="PIRSF" id="PIRSF018634">
    <property type="entry name" value="UCP018634"/>
    <property type="match status" value="1"/>
</dbReference>
<accession>U5NEP7</accession>
<reference evidence="1 2" key="1">
    <citation type="journal article" date="2013" name="Genome Biol.">
        <title>Genomic analysis reveals key aspects of prokaryotic symbiosis in the phototrophic consortium "Chlorochromatium aggregatum".</title>
        <authorList>
            <person name="Liu Z."/>
            <person name="Muller J."/>
            <person name="Li T."/>
            <person name="Alvey R.M."/>
            <person name="Vogl K."/>
            <person name="Frigaard N.U."/>
            <person name="Rockwell N.C."/>
            <person name="Boyd E.S."/>
            <person name="Tomsho L.P."/>
            <person name="Schuster S.C."/>
            <person name="Henke P."/>
            <person name="Rohde M."/>
            <person name="Overmann J."/>
            <person name="Bryant D.A."/>
        </authorList>
    </citation>
    <scope>NUCLEOTIDE SEQUENCE [LARGE SCALE GENOMIC DNA]</scope>
    <source>
        <strain evidence="1">CR</strain>
    </source>
</reference>
<evidence type="ECO:0000313" key="1">
    <source>
        <dbReference type="EMBL" id="AGX88634.1"/>
    </source>
</evidence>
<dbReference type="EMBL" id="CP004885">
    <property type="protein sequence ID" value="AGX88634.1"/>
    <property type="molecule type" value="Genomic_DNA"/>
</dbReference>
<organism evidence="1 2">
    <name type="scientific">Candidatus Symbiobacter mobilis CR</name>
    <dbReference type="NCBI Taxonomy" id="946483"/>
    <lineage>
        <taxon>Bacteria</taxon>
        <taxon>Pseudomonadati</taxon>
        <taxon>Pseudomonadota</taxon>
        <taxon>Betaproteobacteria</taxon>
        <taxon>Burkholderiales</taxon>
        <taxon>Comamonadaceae</taxon>
    </lineage>
</organism>
<dbReference type="InterPro" id="IPR009387">
    <property type="entry name" value="HigB-2"/>
</dbReference>
<protein>
    <recommendedName>
        <fullName evidence="3">Type II toxin-antitoxin system RelE/ParE family toxin</fullName>
    </recommendedName>
</protein>
<dbReference type="HOGENOM" id="CLU_132631_0_0_4"/>
<sequence>MRVFKTRTFQRWAAKSGVTDAMLRDVIAQMERGLIDVDLGGHLYKQRVALPGRGKSGSTRTIIATRFVDVLFFLYGFEKNDRDNISAKELALYRRLAHELLDMNDMQIVAALGKQILTEVSR</sequence>
<dbReference type="Proteomes" id="UP000017184">
    <property type="component" value="Chromosome"/>
</dbReference>
<dbReference type="Pfam" id="PF06296">
    <property type="entry name" value="RelE"/>
    <property type="match status" value="1"/>
</dbReference>
<proteinExistence type="predicted"/>
<dbReference type="AlphaFoldDB" id="U5NEP7"/>